<dbReference type="PROSITE" id="PS50294">
    <property type="entry name" value="WD_REPEATS_REGION"/>
    <property type="match status" value="1"/>
</dbReference>
<accession>A0A674K3E7</accession>
<reference evidence="4" key="1">
    <citation type="submission" date="2025-08" db="UniProtKB">
        <authorList>
            <consortium name="Ensembl"/>
        </authorList>
    </citation>
    <scope>IDENTIFICATION</scope>
</reference>
<evidence type="ECO:0000313" key="4">
    <source>
        <dbReference type="Ensembl" id="ENSTMTP00000026932.1"/>
    </source>
</evidence>
<dbReference type="Proteomes" id="UP000472274">
    <property type="component" value="Unplaced"/>
</dbReference>
<protein>
    <submittedName>
        <fullName evidence="4">Uncharacterized protein</fullName>
    </submittedName>
</protein>
<dbReference type="GeneTree" id="ENSGT00940000155684"/>
<dbReference type="AlphaFoldDB" id="A0A674K3E7"/>
<dbReference type="InterPro" id="IPR001680">
    <property type="entry name" value="WD40_rpt"/>
</dbReference>
<evidence type="ECO:0000256" key="3">
    <source>
        <dbReference type="PROSITE-ProRule" id="PRU00221"/>
    </source>
</evidence>
<keyword evidence="1 3" id="KW-0853">WD repeat</keyword>
<dbReference type="PANTHER" id="PTHR46108:SF3">
    <property type="entry name" value="WD REPEAT- AND FYVE DOMAIN-CONTAINING PROTEIN 4"/>
    <property type="match status" value="1"/>
</dbReference>
<evidence type="ECO:0000256" key="1">
    <source>
        <dbReference type="ARBA" id="ARBA00022574"/>
    </source>
</evidence>
<feature type="repeat" description="WD" evidence="3">
    <location>
        <begin position="124"/>
        <end position="158"/>
    </location>
</feature>
<organism evidence="4 5">
    <name type="scientific">Terrapene triunguis</name>
    <name type="common">Three-toed box turtle</name>
    <dbReference type="NCBI Taxonomy" id="2587831"/>
    <lineage>
        <taxon>Eukaryota</taxon>
        <taxon>Metazoa</taxon>
        <taxon>Chordata</taxon>
        <taxon>Craniata</taxon>
        <taxon>Vertebrata</taxon>
        <taxon>Euteleostomi</taxon>
        <taxon>Archelosauria</taxon>
        <taxon>Testudinata</taxon>
        <taxon>Testudines</taxon>
        <taxon>Cryptodira</taxon>
        <taxon>Durocryptodira</taxon>
        <taxon>Testudinoidea</taxon>
        <taxon>Emydidae</taxon>
        <taxon>Terrapene</taxon>
    </lineage>
</organism>
<name>A0A674K3E7_9SAUR</name>
<dbReference type="InterPro" id="IPR051944">
    <property type="entry name" value="BEACH_domain_protein"/>
</dbReference>
<keyword evidence="2" id="KW-0677">Repeat</keyword>
<dbReference type="SUPFAM" id="SSF50978">
    <property type="entry name" value="WD40 repeat-like"/>
    <property type="match status" value="1"/>
</dbReference>
<dbReference type="PROSITE" id="PS00678">
    <property type="entry name" value="WD_REPEATS_1"/>
    <property type="match status" value="1"/>
</dbReference>
<dbReference type="SMART" id="SM00320">
    <property type="entry name" value="WD40"/>
    <property type="match status" value="4"/>
</dbReference>
<reference evidence="4" key="2">
    <citation type="submission" date="2025-09" db="UniProtKB">
        <authorList>
            <consortium name="Ensembl"/>
        </authorList>
    </citation>
    <scope>IDENTIFICATION</scope>
</reference>
<evidence type="ECO:0000256" key="2">
    <source>
        <dbReference type="ARBA" id="ARBA00022737"/>
    </source>
</evidence>
<keyword evidence="5" id="KW-1185">Reference proteome</keyword>
<evidence type="ECO:0000313" key="5">
    <source>
        <dbReference type="Proteomes" id="UP000472274"/>
    </source>
</evidence>
<dbReference type="GO" id="GO:0019882">
    <property type="term" value="P:antigen processing and presentation"/>
    <property type="evidence" value="ECO:0007669"/>
    <property type="project" value="TreeGrafter"/>
</dbReference>
<dbReference type="InParanoid" id="A0A674K3E7"/>
<dbReference type="Gene3D" id="2.130.10.10">
    <property type="entry name" value="YVTN repeat-like/Quinoprotein amine dehydrogenase"/>
    <property type="match status" value="1"/>
</dbReference>
<dbReference type="InterPro" id="IPR019775">
    <property type="entry name" value="WD40_repeat_CS"/>
</dbReference>
<dbReference type="InterPro" id="IPR015943">
    <property type="entry name" value="WD40/YVTN_repeat-like_dom_sf"/>
</dbReference>
<dbReference type="Pfam" id="PF00400">
    <property type="entry name" value="WD40"/>
    <property type="match status" value="1"/>
</dbReference>
<sequence length="315" mass="34518">MWLHLAPRVAFSLWCWSHHPGAIGHIIHTEKIILAVERNKVLIPPLWNKTFCWGFDDFTCCLGNYGTDKNTMTLECMADWGKCLCAVCPTPTTVITSGTSAVVCVWELSLVKDKARCLNLRQALYGHTQAVTCLAASVTYSILVSGSSDRTCIIWDLNQLTYITCLPAHRASLSAIAINDSTGDIASCAGSYLHLWTINGQPLASISTACGLGGAIVCCCFAEVMEWHTCSVIITGGTDGIVRVVWKLRYVKMRCNKWGQHLLLCRELNISIALTGKPAKNNPTVTALAVTRYSNFHCNLLCSSPEVVAFQWSAK</sequence>
<dbReference type="PANTHER" id="PTHR46108">
    <property type="entry name" value="BLUE CHEESE"/>
    <property type="match status" value="1"/>
</dbReference>
<proteinExistence type="predicted"/>
<dbReference type="InterPro" id="IPR036322">
    <property type="entry name" value="WD40_repeat_dom_sf"/>
</dbReference>
<dbReference type="PROSITE" id="PS50082">
    <property type="entry name" value="WD_REPEATS_2"/>
    <property type="match status" value="1"/>
</dbReference>
<dbReference type="Ensembl" id="ENSTMTT00000027905.1">
    <property type="protein sequence ID" value="ENSTMTP00000026932.1"/>
    <property type="gene ID" value="ENSTMTG00000019674.1"/>
</dbReference>